<protein>
    <submittedName>
        <fullName evidence="5">Putative zinc-finger</fullName>
    </submittedName>
</protein>
<keyword evidence="1" id="KW-0805">Transcription regulation</keyword>
<keyword evidence="2" id="KW-0804">Transcription</keyword>
<keyword evidence="3" id="KW-0472">Membrane</keyword>
<feature type="domain" description="Putative zinc-finger" evidence="4">
    <location>
        <begin position="7"/>
        <end position="33"/>
    </location>
</feature>
<keyword evidence="5" id="KW-0479">Metal-binding</keyword>
<dbReference type="AlphaFoldDB" id="A0A1I2F2M6"/>
<evidence type="ECO:0000256" key="3">
    <source>
        <dbReference type="SAM" id="Phobius"/>
    </source>
</evidence>
<evidence type="ECO:0000313" key="6">
    <source>
        <dbReference type="Proteomes" id="UP000199323"/>
    </source>
</evidence>
<dbReference type="Gene3D" id="1.10.10.1320">
    <property type="entry name" value="Anti-sigma factor, zinc-finger domain"/>
    <property type="match status" value="1"/>
</dbReference>
<accession>A0A1I2F2M6</accession>
<gene>
    <name evidence="5" type="ORF">SAMN05216251_107137</name>
</gene>
<organism evidence="5 6">
    <name type="scientific">Actinacidiphila alni</name>
    <dbReference type="NCBI Taxonomy" id="380248"/>
    <lineage>
        <taxon>Bacteria</taxon>
        <taxon>Bacillati</taxon>
        <taxon>Actinomycetota</taxon>
        <taxon>Actinomycetes</taxon>
        <taxon>Kitasatosporales</taxon>
        <taxon>Streptomycetaceae</taxon>
        <taxon>Actinacidiphila</taxon>
    </lineage>
</organism>
<dbReference type="GO" id="GO:0008270">
    <property type="term" value="F:zinc ion binding"/>
    <property type="evidence" value="ECO:0007669"/>
    <property type="project" value="UniProtKB-KW"/>
</dbReference>
<evidence type="ECO:0000256" key="2">
    <source>
        <dbReference type="ARBA" id="ARBA00023163"/>
    </source>
</evidence>
<name>A0A1I2F2M6_9ACTN</name>
<dbReference type="STRING" id="380248.SAMN05216251_107137"/>
<evidence type="ECO:0000313" key="5">
    <source>
        <dbReference type="EMBL" id="SFE99664.1"/>
    </source>
</evidence>
<keyword evidence="6" id="KW-1185">Reference proteome</keyword>
<keyword evidence="5" id="KW-0862">Zinc</keyword>
<sequence length="227" mass="23779">MTPHVDVGAYLLGALDDAEMTRFEEHLAGCESCGRELDELSGLLPVLEEMREDGVAFARLPDGDAMLDRLLAEVSGERRARKRRRLVAVAAAAVLVIGGPTVAVLATDDGGGGKPVATQTFSADRRSASDPATGVQATVGIADKNWGSVVDLRLSGVRGPLTCKLVVVARDGNGQTVASWSVPVDGYGVDTQPRPLTVHGAAGLHKADISRFDVRAEDGKLLVSVPM</sequence>
<dbReference type="InterPro" id="IPR027383">
    <property type="entry name" value="Znf_put"/>
</dbReference>
<dbReference type="OrthoDB" id="5185837at2"/>
<dbReference type="Pfam" id="PF13490">
    <property type="entry name" value="zf-HC2"/>
    <property type="match status" value="1"/>
</dbReference>
<evidence type="ECO:0000256" key="1">
    <source>
        <dbReference type="ARBA" id="ARBA00023015"/>
    </source>
</evidence>
<evidence type="ECO:0000259" key="4">
    <source>
        <dbReference type="Pfam" id="PF13490"/>
    </source>
</evidence>
<proteinExistence type="predicted"/>
<dbReference type="EMBL" id="FONG01000007">
    <property type="protein sequence ID" value="SFE99664.1"/>
    <property type="molecule type" value="Genomic_DNA"/>
</dbReference>
<keyword evidence="5" id="KW-0863">Zinc-finger</keyword>
<keyword evidence="3" id="KW-1133">Transmembrane helix</keyword>
<reference evidence="5 6" key="1">
    <citation type="submission" date="2016-10" db="EMBL/GenBank/DDBJ databases">
        <authorList>
            <person name="de Groot N.N."/>
        </authorList>
    </citation>
    <scope>NUCLEOTIDE SEQUENCE [LARGE SCALE GENOMIC DNA]</scope>
    <source>
        <strain evidence="5 6">CGMCC 4.3510</strain>
    </source>
</reference>
<keyword evidence="3" id="KW-0812">Transmembrane</keyword>
<dbReference type="RefSeq" id="WP_093713801.1">
    <property type="nucleotide sequence ID" value="NZ_FONG01000007.1"/>
</dbReference>
<dbReference type="Proteomes" id="UP000199323">
    <property type="component" value="Unassembled WGS sequence"/>
</dbReference>
<dbReference type="InterPro" id="IPR041916">
    <property type="entry name" value="Anti_sigma_zinc_sf"/>
</dbReference>
<feature type="transmembrane region" description="Helical" evidence="3">
    <location>
        <begin position="86"/>
        <end position="106"/>
    </location>
</feature>